<accession>A0A8T1W2Q4</accession>
<name>A0A8T1W2Q4_9STRA</name>
<dbReference type="PROSITE" id="PS50021">
    <property type="entry name" value="CH"/>
    <property type="match status" value="1"/>
</dbReference>
<dbReference type="Proteomes" id="UP000694044">
    <property type="component" value="Unassembled WGS sequence"/>
</dbReference>
<evidence type="ECO:0000313" key="3">
    <source>
        <dbReference type="EMBL" id="KAG7386490.1"/>
    </source>
</evidence>
<proteinExistence type="predicted"/>
<dbReference type="PANTHER" id="PTHR14919:SF0">
    <property type="entry name" value="SPERM FLAGELLAR PROTEIN 2"/>
    <property type="match status" value="1"/>
</dbReference>
<comment type="caution">
    <text evidence="3">The sequence shown here is derived from an EMBL/GenBank/DDBJ whole genome shotgun (WGS) entry which is preliminary data.</text>
</comment>
<sequence>MSALLLRWLNDELKLHRKVEVLGRDASNGYIIAEVLHLQGLEPQLESYENASTTAAKIHNMELLGEKFAALGVPFPVNTRRAIMMEDRSAVLQFLLQLKDFLRRQPNRRPESAKVAPIEQSATNALVATKSSYLPPRDVEERFVVQMTTKFHPKELRYHKDIDMAVHLRRFEQAQWQAENELDGFQQQSKAGKNASSAAGYTAARAHLQEKAQFMRDWDRERHDKWKHTQRLNLAAERGDLRLELTLEARRHIYAEAKLAGSQQDASVGVVEFEKNMDKLGLASGGAELSLRAVPANDAGTLAHLRTLEKRVEDLDFRPSNNIKMMKELRKRRKAQLAAEKDRRLRRQKALADQKKSIEAHETGRTNGGSDPDSSQNPVITDSASVPENTNETGAIVNPREKYLEGKRAELEENYARLREFGSTKRGEDMKVLEELRSAKRKKEQLRAWGVCSDAVDGLISLAMAIVSSSDRETLDVEPLTKELFLQVAPSLSTLCDQGGQELQYELDSSIQSFLSCSEVWATLSLQSRITTYDVKSDIQALAESWGNPSKALDTSWSRPSSFVLLSVFTEDESGIELARRVSTEHHLAFLQLEPLVDECVKMSYDPQKIGDQVASLSDRERELGPFGPKITGFRQKSTPLPDTLAVEIMAKGVSLCRRDALATPLEVAANIPPNGCMLHNFPRSLDEAKLLEKAILSDLLREEGDPTNAANYEGSTALPEEAVVPAIVSAWGCVVSISPDLPPVVEQADAEKPMHGSDSSSDLVDKPSPSPSKMLAAESQRKLALDEEQRTRNEEQRSNLEAYWSQTTRHVQLKRVGLHRDVVAEAFHLSIDLYTQASYKTIPAMIECGVDAFPEQLKEERHRRHTSMNLIDRVRWMKAAKEIELEDEAFAQLFEMLQKLEANLHQKIREPMATIRSVMQVISALAVTAEQELESVLFSGSDPFQVLLNQAAAKLRAANASSNPELRERILTELEVSLGDLADFNRVAGNDFVDAIEQDPFPEVIGAVDIVYQCLPSICFYLKEYAIQKLELLRSQLYDRVPFLCENLQDSGRKVVLSKLLTREAMGAATELGGDKAGGGELAQLAGEEVLNILSQVASEYSFHLAEEPPAQEYALSETNVTTEEITRLLQQVALLCRFTDQLRQTAGQLYANDLRRLQQAVQHDTHRKDKAIAETMADVKTHGRATWPIRDLELSSMSGIATHLPRLEKENFLTIPQLCALAHACKTWELSDPIAAGAFGGAAIASDVFVALVLEVAAKEGFPRRWRDASAVAAVTLQQCAARGAVSWRKFLWSLLCIQFAGMPSLEDILAYEQRARTPAAIKRQQRVDTDQDEHRGILLSHADFWHLPLWFEEHSNTRGRHDAQKLKELVFRLFATASNGDDTEATGQIALLPMLLCWCVHPSCSFSVRRELEEFAPRYPRGLFRAFQLLRQHSATASTALCTSSLFAVSGASPDPQLSPSLASFTSFHRECPTDLPRFFLLRSPLEALVVQP</sequence>
<feature type="compositionally biased region" description="Basic and acidic residues" evidence="1">
    <location>
        <begin position="350"/>
        <end position="364"/>
    </location>
</feature>
<feature type="domain" description="Calponin-homology (CH)" evidence="2">
    <location>
        <begin position="1"/>
        <end position="103"/>
    </location>
</feature>
<evidence type="ECO:0000259" key="2">
    <source>
        <dbReference type="PROSITE" id="PS50021"/>
    </source>
</evidence>
<feature type="region of interest" description="Disordered" evidence="1">
    <location>
        <begin position="749"/>
        <end position="801"/>
    </location>
</feature>
<organism evidence="3 4">
    <name type="scientific">Phytophthora pseudosyringae</name>
    <dbReference type="NCBI Taxonomy" id="221518"/>
    <lineage>
        <taxon>Eukaryota</taxon>
        <taxon>Sar</taxon>
        <taxon>Stramenopiles</taxon>
        <taxon>Oomycota</taxon>
        <taxon>Peronosporomycetes</taxon>
        <taxon>Peronosporales</taxon>
        <taxon>Peronosporaceae</taxon>
        <taxon>Phytophthora</taxon>
    </lineage>
</organism>
<dbReference type="EMBL" id="JAGDFM010000099">
    <property type="protein sequence ID" value="KAG7386490.1"/>
    <property type="molecule type" value="Genomic_DNA"/>
</dbReference>
<dbReference type="InterPro" id="IPR001715">
    <property type="entry name" value="CH_dom"/>
</dbReference>
<dbReference type="Pfam" id="PF06294">
    <property type="entry name" value="CH_2"/>
    <property type="match status" value="1"/>
</dbReference>
<gene>
    <name evidence="3" type="ORF">PHYPSEUDO_015590</name>
</gene>
<protein>
    <recommendedName>
        <fullName evidence="2">Calponin-homology (CH) domain-containing protein</fullName>
    </recommendedName>
</protein>
<feature type="compositionally biased region" description="Polar residues" evidence="1">
    <location>
        <begin position="368"/>
        <end position="393"/>
    </location>
</feature>
<dbReference type="InterPro" id="IPR010441">
    <property type="entry name" value="CH_2"/>
</dbReference>
<reference evidence="3" key="1">
    <citation type="submission" date="2021-02" db="EMBL/GenBank/DDBJ databases">
        <authorList>
            <person name="Palmer J.M."/>
        </authorList>
    </citation>
    <scope>NUCLEOTIDE SEQUENCE</scope>
    <source>
        <strain evidence="3">SCRP734</strain>
    </source>
</reference>
<evidence type="ECO:0000313" key="4">
    <source>
        <dbReference type="Proteomes" id="UP000694044"/>
    </source>
</evidence>
<feature type="compositionally biased region" description="Basic and acidic residues" evidence="1">
    <location>
        <begin position="780"/>
        <end position="799"/>
    </location>
</feature>
<feature type="region of interest" description="Disordered" evidence="1">
    <location>
        <begin position="333"/>
        <end position="401"/>
    </location>
</feature>
<dbReference type="PANTHER" id="PTHR14919">
    <property type="entry name" value="KPL2-RELATED"/>
    <property type="match status" value="1"/>
</dbReference>
<dbReference type="OrthoDB" id="62528at2759"/>
<dbReference type="GO" id="GO:0005737">
    <property type="term" value="C:cytoplasm"/>
    <property type="evidence" value="ECO:0007669"/>
    <property type="project" value="UniProtKB-ARBA"/>
</dbReference>
<keyword evidence="4" id="KW-1185">Reference proteome</keyword>
<dbReference type="InterPro" id="IPR052634">
    <property type="entry name" value="Sperm_flagellar-bone_growth"/>
</dbReference>
<evidence type="ECO:0000256" key="1">
    <source>
        <dbReference type="SAM" id="MobiDB-lite"/>
    </source>
</evidence>